<keyword evidence="2 8" id="KW-0732">Signal</keyword>
<proteinExistence type="inferred from homology"/>
<evidence type="ECO:0000256" key="5">
    <source>
        <dbReference type="ARBA" id="ARBA00023237"/>
    </source>
</evidence>
<dbReference type="InterPro" id="IPR006690">
    <property type="entry name" value="OMPA-like_CS"/>
</dbReference>
<dbReference type="EMBL" id="SNXW01000002">
    <property type="protein sequence ID" value="TDP85666.1"/>
    <property type="molecule type" value="Genomic_DNA"/>
</dbReference>
<evidence type="ECO:0000256" key="8">
    <source>
        <dbReference type="HAMAP-Rule" id="MF_02204"/>
    </source>
</evidence>
<dbReference type="AlphaFoldDB" id="A0A4R6RJ52"/>
<sequence length="187" mass="19842">MQHQSIRFTPRFALMGAIAAAALLSACGSSVKLDENAGKPAPISDASTKSSQADANANASSNVNQVVLTPKNDDALAGGLPRVIYFDFDSFVVKEEFSGAIDGHAKRLTANKGKKVIVEGHTDERGGREYNLALGQKRAEAVQKSLTLLGVSADQVEAVSFGEERPAVTGASEEAWAKNRRAEIKDR</sequence>
<feature type="signal peptide" evidence="10">
    <location>
        <begin position="1"/>
        <end position="19"/>
    </location>
</feature>
<dbReference type="PROSITE" id="PS51123">
    <property type="entry name" value="OMPA_2"/>
    <property type="match status" value="1"/>
</dbReference>
<dbReference type="PRINTS" id="PR01021">
    <property type="entry name" value="OMPADOMAIN"/>
</dbReference>
<evidence type="ECO:0000256" key="9">
    <source>
        <dbReference type="SAM" id="MobiDB-lite"/>
    </source>
</evidence>
<keyword evidence="6 8" id="KW-0449">Lipoprotein</keyword>
<accession>A0A4R6RJ52</accession>
<dbReference type="InterPro" id="IPR006665">
    <property type="entry name" value="OmpA-like"/>
</dbReference>
<dbReference type="GO" id="GO:0051301">
    <property type="term" value="P:cell division"/>
    <property type="evidence" value="ECO:0007669"/>
    <property type="project" value="UniProtKB-UniRule"/>
</dbReference>
<dbReference type="Gene3D" id="3.30.1330.60">
    <property type="entry name" value="OmpA-like domain"/>
    <property type="match status" value="1"/>
</dbReference>
<keyword evidence="4 8" id="KW-0564">Palmitate</keyword>
<dbReference type="HAMAP" id="MF_02204">
    <property type="entry name" value="Pal"/>
    <property type="match status" value="1"/>
</dbReference>
<evidence type="ECO:0000256" key="6">
    <source>
        <dbReference type="ARBA" id="ARBA00023288"/>
    </source>
</evidence>
<protein>
    <recommendedName>
        <fullName evidence="8">Peptidoglycan-associated lipoprotein</fullName>
        <shortName evidence="8">PAL</shortName>
    </recommendedName>
</protein>
<dbReference type="GO" id="GO:0009279">
    <property type="term" value="C:cell outer membrane"/>
    <property type="evidence" value="ECO:0007669"/>
    <property type="project" value="UniProtKB-SubCell"/>
</dbReference>
<comment type="function">
    <text evidence="8">Part of the Tol-Pal system, which plays a role in outer membrane invagination during cell division and is important for maintaining outer membrane integrity.</text>
</comment>
<dbReference type="InterPro" id="IPR036737">
    <property type="entry name" value="OmpA-like_sf"/>
</dbReference>
<comment type="subunit">
    <text evidence="8">The Tol-Pal system is composed of five core proteins: the inner membrane proteins TolA, TolQ and TolR, the periplasmic protein TolB and the outer membrane protein Pal. They form a network linking the inner and outer membranes and the peptidoglycan layer.</text>
</comment>
<dbReference type="InterPro" id="IPR006664">
    <property type="entry name" value="OMP_bac"/>
</dbReference>
<dbReference type="CDD" id="cd07185">
    <property type="entry name" value="OmpA_C-like"/>
    <property type="match status" value="1"/>
</dbReference>
<dbReference type="Proteomes" id="UP000294593">
    <property type="component" value="Unassembled WGS sequence"/>
</dbReference>
<evidence type="ECO:0000256" key="2">
    <source>
        <dbReference type="ARBA" id="ARBA00022729"/>
    </source>
</evidence>
<evidence type="ECO:0000313" key="12">
    <source>
        <dbReference type="EMBL" id="TDP85666.1"/>
    </source>
</evidence>
<keyword evidence="3 8" id="KW-0472">Membrane</keyword>
<dbReference type="PANTHER" id="PTHR30329">
    <property type="entry name" value="STATOR ELEMENT OF FLAGELLAR MOTOR COMPLEX"/>
    <property type="match status" value="1"/>
</dbReference>
<dbReference type="SUPFAM" id="SSF103088">
    <property type="entry name" value="OmpA-like"/>
    <property type="match status" value="1"/>
</dbReference>
<evidence type="ECO:0000313" key="13">
    <source>
        <dbReference type="Proteomes" id="UP000294593"/>
    </source>
</evidence>
<evidence type="ECO:0000256" key="10">
    <source>
        <dbReference type="SAM" id="SignalP"/>
    </source>
</evidence>
<dbReference type="InterPro" id="IPR039001">
    <property type="entry name" value="Pal"/>
</dbReference>
<evidence type="ECO:0000256" key="3">
    <source>
        <dbReference type="ARBA" id="ARBA00023136"/>
    </source>
</evidence>
<evidence type="ECO:0000256" key="4">
    <source>
        <dbReference type="ARBA" id="ARBA00023139"/>
    </source>
</evidence>
<evidence type="ECO:0000256" key="7">
    <source>
        <dbReference type="ARBA" id="ARBA00023306"/>
    </source>
</evidence>
<evidence type="ECO:0000259" key="11">
    <source>
        <dbReference type="PROSITE" id="PS51123"/>
    </source>
</evidence>
<feature type="chain" id="PRO_5020809573" description="Peptidoglycan-associated lipoprotein" evidence="10">
    <location>
        <begin position="20"/>
        <end position="187"/>
    </location>
</feature>
<keyword evidence="5 8" id="KW-0998">Cell outer membrane</keyword>
<evidence type="ECO:0000256" key="1">
    <source>
        <dbReference type="ARBA" id="ARBA00022618"/>
    </source>
</evidence>
<dbReference type="RefSeq" id="WP_133606536.1">
    <property type="nucleotide sequence ID" value="NZ_SNXW01000002.1"/>
</dbReference>
<dbReference type="PANTHER" id="PTHR30329:SF21">
    <property type="entry name" value="LIPOPROTEIN YIAD-RELATED"/>
    <property type="match status" value="1"/>
</dbReference>
<name>A0A4R6RJ52_9BURK</name>
<dbReference type="Pfam" id="PF00691">
    <property type="entry name" value="OmpA"/>
    <property type="match status" value="1"/>
</dbReference>
<feature type="region of interest" description="Disordered" evidence="9">
    <location>
        <begin position="38"/>
        <end position="59"/>
    </location>
</feature>
<comment type="subcellular location">
    <subcellularLocation>
        <location evidence="8">Cell outer membrane</location>
        <topology evidence="8">Lipid-anchor</topology>
    </subcellularLocation>
</comment>
<feature type="domain" description="OmpA-like" evidence="11">
    <location>
        <begin position="73"/>
        <end position="187"/>
    </location>
</feature>
<dbReference type="PROSITE" id="PS51257">
    <property type="entry name" value="PROKAR_LIPOPROTEIN"/>
    <property type="match status" value="1"/>
</dbReference>
<comment type="similarity">
    <text evidence="8">Belongs to the Pal lipoprotein family.</text>
</comment>
<organism evidence="12 13">
    <name type="scientific">Aquabacterium commune</name>
    <dbReference type="NCBI Taxonomy" id="70586"/>
    <lineage>
        <taxon>Bacteria</taxon>
        <taxon>Pseudomonadati</taxon>
        <taxon>Pseudomonadota</taxon>
        <taxon>Betaproteobacteria</taxon>
        <taxon>Burkholderiales</taxon>
        <taxon>Aquabacterium</taxon>
    </lineage>
</organism>
<keyword evidence="13" id="KW-1185">Reference proteome</keyword>
<gene>
    <name evidence="8" type="primary">pal</name>
    <name evidence="12" type="ORF">EV672_10215</name>
</gene>
<keyword evidence="7 8" id="KW-0131">Cell cycle</keyword>
<dbReference type="PROSITE" id="PS01068">
    <property type="entry name" value="OMPA_1"/>
    <property type="match status" value="1"/>
</dbReference>
<dbReference type="NCBIfam" id="TIGR02802">
    <property type="entry name" value="Pal_lipo"/>
    <property type="match status" value="1"/>
</dbReference>
<comment type="caution">
    <text evidence="12">The sequence shown here is derived from an EMBL/GenBank/DDBJ whole genome shotgun (WGS) entry which is preliminary data.</text>
</comment>
<dbReference type="InterPro" id="IPR050330">
    <property type="entry name" value="Bact_OuterMem_StrucFunc"/>
</dbReference>
<keyword evidence="1 8" id="KW-0132">Cell division</keyword>
<dbReference type="OrthoDB" id="9809164at2"/>
<reference evidence="12 13" key="1">
    <citation type="submission" date="2019-03" db="EMBL/GenBank/DDBJ databases">
        <title>Genomic Encyclopedia of Type Strains, Phase IV (KMG-IV): sequencing the most valuable type-strain genomes for metagenomic binning, comparative biology and taxonomic classification.</title>
        <authorList>
            <person name="Goeker M."/>
        </authorList>
    </citation>
    <scope>NUCLEOTIDE SEQUENCE [LARGE SCALE GENOMIC DNA]</scope>
    <source>
        <strain evidence="12 13">DSM 11901</strain>
    </source>
</reference>
<dbReference type="InterPro" id="IPR014169">
    <property type="entry name" value="Pal_lipo_C"/>
</dbReference>
<feature type="compositionally biased region" description="Low complexity" evidence="9">
    <location>
        <begin position="50"/>
        <end position="59"/>
    </location>
</feature>